<keyword evidence="3" id="KW-1185">Reference proteome</keyword>
<evidence type="ECO:0000313" key="3">
    <source>
        <dbReference type="Proteomes" id="UP000289784"/>
    </source>
</evidence>
<comment type="caution">
    <text evidence="2">The sequence shown here is derived from an EMBL/GenBank/DDBJ whole genome shotgun (WGS) entry which is preliminary data.</text>
</comment>
<accession>A0A4Q1JYJ8</accession>
<dbReference type="Proteomes" id="UP000289784">
    <property type="component" value="Unassembled WGS sequence"/>
</dbReference>
<sequence length="350" mass="38724">MHRRRLASILVTAVVLGLVATSSAWLGRRSALNQPAARPSPELPAAANDAPTPASRIGPDQPARAAVARAPLPPQDTPLRLIQAELTARAHDGDAGAACRLAAELQRCEQAERALRVYDRSLQRKREIVDLLHPSQREKSRRELDQDEVTTGQRLLREAERCDGSSPVGDAERIAYWRQAALAGRPGALLVYGTGNAFQWHDFMDVLPQLQTYRQEAERLMLRAAEAGDLRALLALGNAYTPDDESRSRSMLAQSVKPDAARAFALHQYIEAAMAGARQNLPQHMREKMSEKPLKRLDAMLDAHGRERANQLLSQWQREWKRPTWPEHAPGAAIGSQGQAPYFIGLECGE</sequence>
<organism evidence="2 3">
    <name type="scientific">Pseudoxanthomonas composti</name>
    <dbReference type="NCBI Taxonomy" id="2137479"/>
    <lineage>
        <taxon>Bacteria</taxon>
        <taxon>Pseudomonadati</taxon>
        <taxon>Pseudomonadota</taxon>
        <taxon>Gammaproteobacteria</taxon>
        <taxon>Lysobacterales</taxon>
        <taxon>Lysobacteraceae</taxon>
        <taxon>Pseudoxanthomonas</taxon>
    </lineage>
</organism>
<dbReference type="RefSeq" id="WP_129470611.1">
    <property type="nucleotide sequence ID" value="NZ_SAWZ01000003.1"/>
</dbReference>
<evidence type="ECO:0000256" key="1">
    <source>
        <dbReference type="SAM" id="MobiDB-lite"/>
    </source>
</evidence>
<name>A0A4Q1JYJ8_9GAMM</name>
<protein>
    <recommendedName>
        <fullName evidence="4">Sel1 repeat family protein</fullName>
    </recommendedName>
</protein>
<evidence type="ECO:0008006" key="4">
    <source>
        <dbReference type="Google" id="ProtNLM"/>
    </source>
</evidence>
<dbReference type="EMBL" id="SAWZ01000003">
    <property type="protein sequence ID" value="RXR06504.1"/>
    <property type="molecule type" value="Genomic_DNA"/>
</dbReference>
<dbReference type="AlphaFoldDB" id="A0A4Q1JYJ8"/>
<dbReference type="OrthoDB" id="5975446at2"/>
<feature type="region of interest" description="Disordered" evidence="1">
    <location>
        <begin position="34"/>
        <end position="64"/>
    </location>
</feature>
<proteinExistence type="predicted"/>
<evidence type="ECO:0000313" key="2">
    <source>
        <dbReference type="EMBL" id="RXR06504.1"/>
    </source>
</evidence>
<reference evidence="2 3" key="1">
    <citation type="submission" date="2019-01" db="EMBL/GenBank/DDBJ databases">
        <title>Pseudoxanthomonas composti sp. nov., isolated from compost.</title>
        <authorList>
            <person name="Yang G."/>
        </authorList>
    </citation>
    <scope>NUCLEOTIDE SEQUENCE [LARGE SCALE GENOMIC DNA]</scope>
    <source>
        <strain evidence="2 3">GSS15</strain>
    </source>
</reference>
<gene>
    <name evidence="2" type="ORF">EPA99_07620</name>
</gene>